<evidence type="ECO:0000313" key="7">
    <source>
        <dbReference type="EMBL" id="KAL3763925.1"/>
    </source>
</evidence>
<dbReference type="PANTHER" id="PTHR30249:SF0">
    <property type="entry name" value="PLASTIDAL GLYCOLATE_GLYCERATE TRANSLOCATOR 1, CHLOROPLASTIC"/>
    <property type="match status" value="1"/>
</dbReference>
<dbReference type="PANTHER" id="PTHR30249">
    <property type="entry name" value="PUTATIVE SEROTONIN TRANSPORTER"/>
    <property type="match status" value="1"/>
</dbReference>
<evidence type="ECO:0000256" key="6">
    <source>
        <dbReference type="SAM" id="SignalP"/>
    </source>
</evidence>
<reference evidence="7 8" key="1">
    <citation type="submission" date="2024-10" db="EMBL/GenBank/DDBJ databases">
        <title>Updated reference genomes for cyclostephanoid diatoms.</title>
        <authorList>
            <person name="Roberts W.R."/>
            <person name="Alverson A.J."/>
        </authorList>
    </citation>
    <scope>NUCLEOTIDE SEQUENCE [LARGE SCALE GENOMIC DNA]</scope>
    <source>
        <strain evidence="7 8">AJA232-27</strain>
    </source>
</reference>
<evidence type="ECO:0000256" key="4">
    <source>
        <dbReference type="ARBA" id="ARBA00023136"/>
    </source>
</evidence>
<comment type="caution">
    <text evidence="7">The sequence shown here is derived from an EMBL/GenBank/DDBJ whole genome shotgun (WGS) entry which is preliminary data.</text>
</comment>
<feature type="signal peptide" evidence="6">
    <location>
        <begin position="1"/>
        <end position="18"/>
    </location>
</feature>
<evidence type="ECO:0000256" key="5">
    <source>
        <dbReference type="SAM" id="Phobius"/>
    </source>
</evidence>
<dbReference type="EMBL" id="JALLBG020000110">
    <property type="protein sequence ID" value="KAL3763925.1"/>
    <property type="molecule type" value="Genomic_DNA"/>
</dbReference>
<feature type="transmembrane region" description="Helical" evidence="5">
    <location>
        <begin position="275"/>
        <end position="294"/>
    </location>
</feature>
<keyword evidence="2 5" id="KW-0812">Transmembrane</keyword>
<evidence type="ECO:0000256" key="2">
    <source>
        <dbReference type="ARBA" id="ARBA00022692"/>
    </source>
</evidence>
<keyword evidence="3 5" id="KW-1133">Transmembrane helix</keyword>
<feature type="transmembrane region" description="Helical" evidence="5">
    <location>
        <begin position="348"/>
        <end position="370"/>
    </location>
</feature>
<keyword evidence="4 5" id="KW-0472">Membrane</keyword>
<evidence type="ECO:0000256" key="3">
    <source>
        <dbReference type="ARBA" id="ARBA00022989"/>
    </source>
</evidence>
<feature type="transmembrane region" description="Helical" evidence="5">
    <location>
        <begin position="382"/>
        <end position="402"/>
    </location>
</feature>
<keyword evidence="8" id="KW-1185">Reference proteome</keyword>
<keyword evidence="6" id="KW-0732">Signal</keyword>
<feature type="transmembrane region" description="Helical" evidence="5">
    <location>
        <begin position="183"/>
        <end position="206"/>
    </location>
</feature>
<name>A0ABD3MIK7_9STRA</name>
<gene>
    <name evidence="7" type="ORF">ACHAWU_003391</name>
</gene>
<dbReference type="Proteomes" id="UP001530293">
    <property type="component" value="Unassembled WGS sequence"/>
</dbReference>
<protein>
    <submittedName>
        <fullName evidence="7">Uncharacterized protein</fullName>
    </submittedName>
</protein>
<evidence type="ECO:0000256" key="1">
    <source>
        <dbReference type="ARBA" id="ARBA00004141"/>
    </source>
</evidence>
<proteinExistence type="predicted"/>
<feature type="transmembrane region" description="Helical" evidence="5">
    <location>
        <begin position="159"/>
        <end position="177"/>
    </location>
</feature>
<organism evidence="7 8">
    <name type="scientific">Discostella pseudostelligera</name>
    <dbReference type="NCBI Taxonomy" id="259834"/>
    <lineage>
        <taxon>Eukaryota</taxon>
        <taxon>Sar</taxon>
        <taxon>Stramenopiles</taxon>
        <taxon>Ochrophyta</taxon>
        <taxon>Bacillariophyta</taxon>
        <taxon>Coscinodiscophyceae</taxon>
        <taxon>Thalassiosirophycidae</taxon>
        <taxon>Stephanodiscales</taxon>
        <taxon>Stephanodiscaceae</taxon>
        <taxon>Discostella</taxon>
    </lineage>
</organism>
<dbReference type="AlphaFoldDB" id="A0ABD3MIK7"/>
<feature type="transmembrane region" description="Helical" evidence="5">
    <location>
        <begin position="306"/>
        <end position="328"/>
    </location>
</feature>
<sequence>MMKIHLLSAILLTASVDASTFRPRSSRGYCLSSGRTTVSTPKHDVALTKDLAGYVASDDVTSTVTSIDECNIITSYRGGDGGGNVDIPKTNEIMGATFFTVLQIVLNKTFRANNINFPAMLGSTILTFATLVLAEAMFSGTGDNVAQLLTPGTNLLTKWLPVMFVPGLAMLPLAPSIGSTLDLFKVLSLIVLGFGFTMATTSYLVLGVRSAQGLVEAKVVDPPTTNNKKRNVATSAVAPPPPPKPFTEETFKFFLQGTVLSGAISMAASRRNSSYATPLSTVFMIFGTVFSYVFGARLPTQFTKIVHPLVTATAGTLALTQISALVTGSTFEKVLKTYKAGSLSPTKAGAGDLLLFLLGPAVGCLAIPMYSRKKIMAKNLPVVILAMICSSVGGLFGTAWYVRLLNIGASAAVRLSLLTRNVTTGLAIVITQMLEGDIAIAASVVVLTGIFAATVGRDILDLLKVDDPVSRGLGMGAAGQGLGVAAMMPEKDAFPFAAINMVLTAICASALVSIPAVKECLTNIVGGE</sequence>
<feature type="transmembrane region" description="Helical" evidence="5">
    <location>
        <begin position="438"/>
        <end position="460"/>
    </location>
</feature>
<dbReference type="GO" id="GO:0016020">
    <property type="term" value="C:membrane"/>
    <property type="evidence" value="ECO:0007669"/>
    <property type="project" value="UniProtKB-SubCell"/>
</dbReference>
<comment type="subcellular location">
    <subcellularLocation>
        <location evidence="1">Membrane</location>
        <topology evidence="1">Multi-pass membrane protein</topology>
    </subcellularLocation>
</comment>
<feature type="transmembrane region" description="Helical" evidence="5">
    <location>
        <begin position="117"/>
        <end position="138"/>
    </location>
</feature>
<dbReference type="Pfam" id="PF04172">
    <property type="entry name" value="LrgB"/>
    <property type="match status" value="1"/>
</dbReference>
<evidence type="ECO:0000313" key="8">
    <source>
        <dbReference type="Proteomes" id="UP001530293"/>
    </source>
</evidence>
<dbReference type="InterPro" id="IPR007300">
    <property type="entry name" value="CidB/LrgB"/>
</dbReference>
<accession>A0ABD3MIK7</accession>
<feature type="chain" id="PRO_5044813739" evidence="6">
    <location>
        <begin position="19"/>
        <end position="528"/>
    </location>
</feature>
<feature type="transmembrane region" description="Helical" evidence="5">
    <location>
        <begin position="494"/>
        <end position="514"/>
    </location>
</feature>